<dbReference type="Proteomes" id="UP000270094">
    <property type="component" value="Unassembled WGS sequence"/>
</dbReference>
<accession>A0A3P7JMZ7</accession>
<evidence type="ECO:0000313" key="2">
    <source>
        <dbReference type="EMBL" id="VDM81359.1"/>
    </source>
</evidence>
<feature type="region of interest" description="Disordered" evidence="1">
    <location>
        <begin position="27"/>
        <end position="50"/>
    </location>
</feature>
<name>A0A3P7JMZ7_STRVU</name>
<gene>
    <name evidence="2" type="ORF">SVUK_LOCUS16357</name>
</gene>
<proteinExistence type="predicted"/>
<feature type="compositionally biased region" description="Low complexity" evidence="1">
    <location>
        <begin position="32"/>
        <end position="43"/>
    </location>
</feature>
<evidence type="ECO:0000313" key="3">
    <source>
        <dbReference type="Proteomes" id="UP000270094"/>
    </source>
</evidence>
<dbReference type="EMBL" id="UYYB01112542">
    <property type="protein sequence ID" value="VDM81359.1"/>
    <property type="molecule type" value="Genomic_DNA"/>
</dbReference>
<dbReference type="OrthoDB" id="5834588at2759"/>
<reference evidence="2 3" key="1">
    <citation type="submission" date="2018-11" db="EMBL/GenBank/DDBJ databases">
        <authorList>
            <consortium name="Pathogen Informatics"/>
        </authorList>
    </citation>
    <scope>NUCLEOTIDE SEQUENCE [LARGE SCALE GENOMIC DNA]</scope>
</reference>
<protein>
    <submittedName>
        <fullName evidence="2">Uncharacterized protein</fullName>
    </submittedName>
</protein>
<dbReference type="AlphaFoldDB" id="A0A3P7JMZ7"/>
<keyword evidence="3" id="KW-1185">Reference proteome</keyword>
<organism evidence="2 3">
    <name type="scientific">Strongylus vulgaris</name>
    <name type="common">Blood worm</name>
    <dbReference type="NCBI Taxonomy" id="40348"/>
    <lineage>
        <taxon>Eukaryota</taxon>
        <taxon>Metazoa</taxon>
        <taxon>Ecdysozoa</taxon>
        <taxon>Nematoda</taxon>
        <taxon>Chromadorea</taxon>
        <taxon>Rhabditida</taxon>
        <taxon>Rhabditina</taxon>
        <taxon>Rhabditomorpha</taxon>
        <taxon>Strongyloidea</taxon>
        <taxon>Strongylidae</taxon>
        <taxon>Strongylus</taxon>
    </lineage>
</organism>
<sequence length="50" mass="5432">MAAYISEQELKTIDGDVKTANSFSMESLNEHSAASTCSSLPSSEVERNHK</sequence>
<evidence type="ECO:0000256" key="1">
    <source>
        <dbReference type="SAM" id="MobiDB-lite"/>
    </source>
</evidence>